<comment type="caution">
    <text evidence="1">The sequence shown here is derived from an EMBL/GenBank/DDBJ whole genome shotgun (WGS) entry which is preliminary data.</text>
</comment>
<gene>
    <name evidence="1" type="ORF">R4I43_22280</name>
</gene>
<dbReference type="RefSeq" id="WP_324267623.1">
    <property type="nucleotide sequence ID" value="NZ_JAWLNX010000016.1"/>
</dbReference>
<keyword evidence="2" id="KW-1185">Reference proteome</keyword>
<dbReference type="PANTHER" id="PTHR33498:SF1">
    <property type="entry name" value="TRANSPOSASE FOR INSERTION SEQUENCE ELEMENT IS1557"/>
    <property type="match status" value="1"/>
</dbReference>
<dbReference type="Proteomes" id="UP001327093">
    <property type="component" value="Unassembled WGS sequence"/>
</dbReference>
<evidence type="ECO:0008006" key="3">
    <source>
        <dbReference type="Google" id="ProtNLM"/>
    </source>
</evidence>
<dbReference type="InterPro" id="IPR047951">
    <property type="entry name" value="Transpos_ISL3"/>
</dbReference>
<protein>
    <recommendedName>
        <fullName evidence="3">Transposase</fullName>
    </recommendedName>
</protein>
<name>A0ABU6AFG1_9PSEU</name>
<dbReference type="PANTHER" id="PTHR33498">
    <property type="entry name" value="TRANSPOSASE FOR INSERTION SEQUENCE ELEMENT IS1557"/>
    <property type="match status" value="1"/>
</dbReference>
<sequence length="182" mass="20117">MRVRVRRFRCDNDQSLQRIFSEQIGGVAERYQRRTTSLRTMLTDLAFALGGRPGARMTSRLHVEVSHLTLLRLLRALPAHDPRELTEVGVDDFTLRRGHHYGTALVDMVTRRPIDLLPDRSGTSGGKPVSPMPLTCAPRSELPAAASRAAAAGRFHQDDRGRALIATVAVLTTPGRCARTAR</sequence>
<organism evidence="1 2">
    <name type="scientific">Saccharopolyspora mangrovi</name>
    <dbReference type="NCBI Taxonomy" id="3082379"/>
    <lineage>
        <taxon>Bacteria</taxon>
        <taxon>Bacillati</taxon>
        <taxon>Actinomycetota</taxon>
        <taxon>Actinomycetes</taxon>
        <taxon>Pseudonocardiales</taxon>
        <taxon>Pseudonocardiaceae</taxon>
        <taxon>Saccharopolyspora</taxon>
    </lineage>
</organism>
<reference evidence="1 2" key="1">
    <citation type="submission" date="2023-10" db="EMBL/GenBank/DDBJ databases">
        <title>Saccharopolyspora sp. nov., isolated from mangrove soil.</title>
        <authorList>
            <person name="Lu Y."/>
            <person name="Liu W."/>
        </authorList>
    </citation>
    <scope>NUCLEOTIDE SEQUENCE [LARGE SCALE GENOMIC DNA]</scope>
    <source>
        <strain evidence="1 2">S2-29</strain>
    </source>
</reference>
<dbReference type="EMBL" id="JAWLNX010000016">
    <property type="protein sequence ID" value="MEB3370139.1"/>
    <property type="molecule type" value="Genomic_DNA"/>
</dbReference>
<accession>A0ABU6AFG1</accession>
<evidence type="ECO:0000313" key="1">
    <source>
        <dbReference type="EMBL" id="MEB3370139.1"/>
    </source>
</evidence>
<evidence type="ECO:0000313" key="2">
    <source>
        <dbReference type="Proteomes" id="UP001327093"/>
    </source>
</evidence>
<proteinExistence type="predicted"/>